<dbReference type="Proteomes" id="UP000645610">
    <property type="component" value="Unassembled WGS sequence"/>
</dbReference>
<reference evidence="5 6" key="1">
    <citation type="submission" date="2020-11" db="EMBL/GenBank/DDBJ databases">
        <authorList>
            <person name="Kim M.K."/>
        </authorList>
    </citation>
    <scope>NUCLEOTIDE SEQUENCE [LARGE SCALE GENOMIC DNA]</scope>
    <source>
        <strain evidence="5 6">BT439</strain>
    </source>
</reference>
<organism evidence="5 6">
    <name type="scientific">Hymenobacter properus</name>
    <dbReference type="NCBI Taxonomy" id="2791026"/>
    <lineage>
        <taxon>Bacteria</taxon>
        <taxon>Pseudomonadati</taxon>
        <taxon>Bacteroidota</taxon>
        <taxon>Cytophagia</taxon>
        <taxon>Cytophagales</taxon>
        <taxon>Hymenobacteraceae</taxon>
        <taxon>Hymenobacter</taxon>
    </lineage>
</organism>
<dbReference type="AlphaFoldDB" id="A0A931BGL4"/>
<dbReference type="InterPro" id="IPR006311">
    <property type="entry name" value="TAT_signal"/>
</dbReference>
<evidence type="ECO:0000313" key="6">
    <source>
        <dbReference type="Proteomes" id="UP000645610"/>
    </source>
</evidence>
<accession>A0A931BGL4</accession>
<dbReference type="InterPro" id="IPR029055">
    <property type="entry name" value="Ntn_hydrolases_N"/>
</dbReference>
<evidence type="ECO:0000256" key="3">
    <source>
        <dbReference type="PIRSR" id="PIRSR600246-3"/>
    </source>
</evidence>
<protein>
    <submittedName>
        <fullName evidence="5">N(4)-(Beta-N-acetylglucosaminyl)-L-asparaginase</fullName>
    </submittedName>
</protein>
<evidence type="ECO:0000313" key="5">
    <source>
        <dbReference type="EMBL" id="MBF9140887.1"/>
    </source>
</evidence>
<dbReference type="FunFam" id="3.60.20.30:FF:000005">
    <property type="entry name" value="N(4)-(Beta-N-acetylglucosaminyl)-L-asparaginase"/>
    <property type="match status" value="1"/>
</dbReference>
<dbReference type="CDD" id="cd04513">
    <property type="entry name" value="Glycosylasparaginase"/>
    <property type="match status" value="1"/>
</dbReference>
<dbReference type="PANTHER" id="PTHR10188:SF6">
    <property type="entry name" value="N(4)-(BETA-N-ACETYLGLUCOSAMINYL)-L-ASPARAGINASE"/>
    <property type="match status" value="1"/>
</dbReference>
<evidence type="ECO:0000256" key="1">
    <source>
        <dbReference type="PIRSR" id="PIRSR600246-1"/>
    </source>
</evidence>
<dbReference type="GO" id="GO:0005737">
    <property type="term" value="C:cytoplasm"/>
    <property type="evidence" value="ECO:0007669"/>
    <property type="project" value="TreeGrafter"/>
</dbReference>
<evidence type="ECO:0000256" key="4">
    <source>
        <dbReference type="SAM" id="SignalP"/>
    </source>
</evidence>
<feature type="chain" id="PRO_5037529646" evidence="4">
    <location>
        <begin position="28"/>
        <end position="338"/>
    </location>
</feature>
<feature type="signal peptide" evidence="4">
    <location>
        <begin position="1"/>
        <end position="27"/>
    </location>
</feature>
<dbReference type="Pfam" id="PF01112">
    <property type="entry name" value="Asparaginase_2"/>
    <property type="match status" value="1"/>
</dbReference>
<proteinExistence type="predicted"/>
<dbReference type="PROSITE" id="PS51318">
    <property type="entry name" value="TAT"/>
    <property type="match status" value="1"/>
</dbReference>
<sequence>MSSRRQFLQNSAAGLAGLAASPLAAVALPAAPVAGKPVVISTWDAGVNANKGAWKIIGPGGYALDAVEAGVMVTESEQGCCVGLGGNPDREGIVTLDACIMDEKFNCGGVAGLERIKHPISVARRIMERTPHVLLVGEGAQQFAVAQGFPLEPQQLSADAKKAYEQWLKTSQYKPVVNIENSGRKPTGPVGGPQNHDTIAMLALDAQGRLSGSCTTSGMAFKMRGRVGDSPLIGSGLFVDPAVGAAAATGQGEDVVRIAGAHTVVELMRQGRTPQQACQEAIGRIAAIKGAKAKDIQVAFIALSKTGQTGAYALQKGFNFTVSTTDTPVLRDSEFLLK</sequence>
<dbReference type="GO" id="GO:0016811">
    <property type="term" value="F:hydrolase activity, acting on carbon-nitrogen (but not peptide) bonds, in linear amides"/>
    <property type="evidence" value="ECO:0007669"/>
    <property type="project" value="UniProtKB-ARBA"/>
</dbReference>
<evidence type="ECO:0000256" key="2">
    <source>
        <dbReference type="PIRSR" id="PIRSR600246-2"/>
    </source>
</evidence>
<feature type="binding site" evidence="2">
    <location>
        <begin position="249"/>
        <end position="252"/>
    </location>
    <ligand>
        <name>substrate</name>
    </ligand>
</feature>
<comment type="caution">
    <text evidence="5">The sequence shown here is derived from an EMBL/GenBank/DDBJ whole genome shotgun (WGS) entry which is preliminary data.</text>
</comment>
<dbReference type="Gene3D" id="3.60.20.30">
    <property type="entry name" value="(Glycosyl)asparaginase"/>
    <property type="match status" value="1"/>
</dbReference>
<feature type="binding site" evidence="2">
    <location>
        <begin position="226"/>
        <end position="229"/>
    </location>
    <ligand>
        <name>substrate</name>
    </ligand>
</feature>
<name>A0A931BGL4_9BACT</name>
<dbReference type="InterPro" id="IPR000246">
    <property type="entry name" value="Peptidase_T2"/>
</dbReference>
<dbReference type="RefSeq" id="WP_196285219.1">
    <property type="nucleotide sequence ID" value="NZ_JADQDP010000001.1"/>
</dbReference>
<feature type="site" description="Cleavage; by autolysis" evidence="3">
    <location>
        <begin position="197"/>
        <end position="198"/>
    </location>
</feature>
<dbReference type="SUPFAM" id="SSF56235">
    <property type="entry name" value="N-terminal nucleophile aminohydrolases (Ntn hydrolases)"/>
    <property type="match status" value="1"/>
</dbReference>
<dbReference type="EMBL" id="JADQDP010000001">
    <property type="protein sequence ID" value="MBF9140887.1"/>
    <property type="molecule type" value="Genomic_DNA"/>
</dbReference>
<keyword evidence="4" id="KW-0732">Signal</keyword>
<gene>
    <name evidence="5" type="ORF">I2I01_04535</name>
</gene>
<dbReference type="PANTHER" id="PTHR10188">
    <property type="entry name" value="L-ASPARAGINASE"/>
    <property type="match status" value="1"/>
</dbReference>
<keyword evidence="6" id="KW-1185">Reference proteome</keyword>
<feature type="active site" description="Nucleophile" evidence="1">
    <location>
        <position position="198"/>
    </location>
</feature>